<dbReference type="InterPro" id="IPR043502">
    <property type="entry name" value="DNA/RNA_pol_sf"/>
</dbReference>
<feature type="region of interest" description="Disordered" evidence="16">
    <location>
        <begin position="1"/>
        <end position="39"/>
    </location>
</feature>
<accession>A0AAU9WPZ6</accession>
<dbReference type="FunFam" id="3.40.50.300:FF:000885">
    <property type="entry name" value="DNA polymerase theta"/>
    <property type="match status" value="1"/>
</dbReference>
<dbReference type="Pfam" id="PF21099">
    <property type="entry name" value="POLQ_helical"/>
    <property type="match status" value="2"/>
</dbReference>
<dbReference type="GO" id="GO:0003677">
    <property type="term" value="F:DNA binding"/>
    <property type="evidence" value="ECO:0007669"/>
    <property type="project" value="InterPro"/>
</dbReference>
<dbReference type="InterPro" id="IPR046931">
    <property type="entry name" value="HTH_61"/>
</dbReference>
<evidence type="ECO:0000256" key="14">
    <source>
        <dbReference type="ARBA" id="ARBA00049244"/>
    </source>
</evidence>
<dbReference type="Gene3D" id="3.30.420.10">
    <property type="entry name" value="Ribonuclease H-like superfamily/Ribonuclease H"/>
    <property type="match status" value="1"/>
</dbReference>
<dbReference type="InterPro" id="IPR001650">
    <property type="entry name" value="Helicase_C-like"/>
</dbReference>
<organism evidence="19 20">
    <name type="scientific">Pocillopora meandrina</name>
    <dbReference type="NCBI Taxonomy" id="46732"/>
    <lineage>
        <taxon>Eukaryota</taxon>
        <taxon>Metazoa</taxon>
        <taxon>Cnidaria</taxon>
        <taxon>Anthozoa</taxon>
        <taxon>Hexacorallia</taxon>
        <taxon>Scleractinia</taxon>
        <taxon>Astrocoeniina</taxon>
        <taxon>Pocilloporidae</taxon>
        <taxon>Pocillopora</taxon>
    </lineage>
</organism>
<name>A0AAU9WPZ6_9CNID</name>
<protein>
    <recommendedName>
        <fullName evidence="15">DNA polymerase theta</fullName>
        <ecNumber evidence="4">2.7.7.7</ecNumber>
    </recommendedName>
</protein>
<dbReference type="GO" id="GO:0016787">
    <property type="term" value="F:hydrolase activity"/>
    <property type="evidence" value="ECO:0007669"/>
    <property type="project" value="UniProtKB-KW"/>
</dbReference>
<dbReference type="SUPFAM" id="SSF158702">
    <property type="entry name" value="Sec63 N-terminal domain-like"/>
    <property type="match status" value="1"/>
</dbReference>
<keyword evidence="6" id="KW-0548">Nucleotidyltransferase</keyword>
<dbReference type="EC" id="2.7.7.7" evidence="4"/>
<dbReference type="SUPFAM" id="SSF56672">
    <property type="entry name" value="DNA/RNA polymerases"/>
    <property type="match status" value="1"/>
</dbReference>
<dbReference type="SMART" id="SM00487">
    <property type="entry name" value="DEXDc"/>
    <property type="match status" value="1"/>
</dbReference>
<feature type="region of interest" description="Disordered" evidence="16">
    <location>
        <begin position="1583"/>
        <end position="1634"/>
    </location>
</feature>
<dbReference type="Gene3D" id="3.30.70.370">
    <property type="match status" value="1"/>
</dbReference>
<dbReference type="Proteomes" id="UP001159428">
    <property type="component" value="Unassembled WGS sequence"/>
</dbReference>
<dbReference type="CDD" id="cd18026">
    <property type="entry name" value="DEXHc_POLQ-like"/>
    <property type="match status" value="1"/>
</dbReference>
<dbReference type="Gene3D" id="1.20.1060.10">
    <property type="entry name" value="Taq DNA Polymerase, Chain T, domain 4"/>
    <property type="match status" value="1"/>
</dbReference>
<dbReference type="FunFam" id="1.10.3380.20:FF:000001">
    <property type="entry name" value="DNA polymerase theta"/>
    <property type="match status" value="1"/>
</dbReference>
<feature type="region of interest" description="Disordered" evidence="16">
    <location>
        <begin position="1343"/>
        <end position="1365"/>
    </location>
</feature>
<evidence type="ECO:0000256" key="16">
    <source>
        <dbReference type="SAM" id="MobiDB-lite"/>
    </source>
</evidence>
<evidence type="ECO:0000256" key="2">
    <source>
        <dbReference type="ARBA" id="ARBA00004123"/>
    </source>
</evidence>
<dbReference type="PROSITE" id="PS00447">
    <property type="entry name" value="DNA_POLYMERASE_A"/>
    <property type="match status" value="1"/>
</dbReference>
<dbReference type="CDD" id="cd08638">
    <property type="entry name" value="DNA_pol_A_theta"/>
    <property type="match status" value="1"/>
</dbReference>
<dbReference type="PROSITE" id="PS51194">
    <property type="entry name" value="HELICASE_CTER"/>
    <property type="match status" value="1"/>
</dbReference>
<keyword evidence="20" id="KW-1185">Reference proteome</keyword>
<dbReference type="Pfam" id="PF20470">
    <property type="entry name" value="HTH_61"/>
    <property type="match status" value="1"/>
</dbReference>
<dbReference type="FunFam" id="3.40.50.300:FF:000753">
    <property type="entry name" value="Polymerase (DNA directed), theta"/>
    <property type="match status" value="1"/>
</dbReference>
<dbReference type="SMART" id="SM00490">
    <property type="entry name" value="HELICc"/>
    <property type="match status" value="1"/>
</dbReference>
<keyword evidence="11" id="KW-0239">DNA-directed DNA polymerase</keyword>
<dbReference type="Pfam" id="PF25453">
    <property type="entry name" value="DUF7898"/>
    <property type="match status" value="1"/>
</dbReference>
<evidence type="ECO:0000256" key="1">
    <source>
        <dbReference type="ARBA" id="ARBA00001946"/>
    </source>
</evidence>
<feature type="compositionally biased region" description="Basic and acidic residues" evidence="16">
    <location>
        <begin position="12"/>
        <end position="27"/>
    </location>
</feature>
<dbReference type="FunFam" id="1.20.1060.10:FF:000002">
    <property type="entry name" value="Polymerase (DNA directed), theta"/>
    <property type="match status" value="1"/>
</dbReference>
<dbReference type="InterPro" id="IPR014001">
    <property type="entry name" value="Helicase_ATP-bd"/>
</dbReference>
<keyword evidence="7" id="KW-0547">Nucleotide-binding</keyword>
<evidence type="ECO:0000313" key="20">
    <source>
        <dbReference type="Proteomes" id="UP001159428"/>
    </source>
</evidence>
<feature type="compositionally biased region" description="Polar residues" evidence="16">
    <location>
        <begin position="1354"/>
        <end position="1365"/>
    </location>
</feature>
<feature type="domain" description="Helicase C-terminal" evidence="18">
    <location>
        <begin position="468"/>
        <end position="692"/>
    </location>
</feature>
<feature type="compositionally biased region" description="Basic and acidic residues" evidence="16">
    <location>
        <begin position="121"/>
        <end position="133"/>
    </location>
</feature>
<dbReference type="Gene3D" id="1.10.3380.20">
    <property type="match status" value="1"/>
</dbReference>
<comment type="catalytic activity">
    <reaction evidence="14">
        <text>DNA(n) + a 2'-deoxyribonucleoside 5'-triphosphate = DNA(n+1) + diphosphate</text>
        <dbReference type="Rhea" id="RHEA:22508"/>
        <dbReference type="Rhea" id="RHEA-COMP:17339"/>
        <dbReference type="Rhea" id="RHEA-COMP:17340"/>
        <dbReference type="ChEBI" id="CHEBI:33019"/>
        <dbReference type="ChEBI" id="CHEBI:61560"/>
        <dbReference type="ChEBI" id="CHEBI:173112"/>
        <dbReference type="EC" id="2.7.7.7"/>
    </reaction>
</comment>
<dbReference type="InterPro" id="IPR036397">
    <property type="entry name" value="RNaseH_sf"/>
</dbReference>
<feature type="region of interest" description="Disordered" evidence="16">
    <location>
        <begin position="2063"/>
        <end position="2087"/>
    </location>
</feature>
<evidence type="ECO:0000256" key="10">
    <source>
        <dbReference type="ARBA" id="ARBA00022840"/>
    </source>
</evidence>
<evidence type="ECO:0000259" key="18">
    <source>
        <dbReference type="PROSITE" id="PS51194"/>
    </source>
</evidence>
<comment type="caution">
    <text evidence="19">The sequence shown here is derived from an EMBL/GenBank/DDBJ whole genome shotgun (WGS) entry which is preliminary data.</text>
</comment>
<comment type="subcellular location">
    <subcellularLocation>
        <location evidence="2">Nucleus</location>
    </subcellularLocation>
</comment>
<dbReference type="InterPro" id="IPR027417">
    <property type="entry name" value="P-loop_NTPase"/>
</dbReference>
<evidence type="ECO:0000256" key="8">
    <source>
        <dbReference type="ARBA" id="ARBA00022763"/>
    </source>
</evidence>
<dbReference type="GO" id="GO:0005524">
    <property type="term" value="F:ATP binding"/>
    <property type="evidence" value="ECO:0007669"/>
    <property type="project" value="UniProtKB-KW"/>
</dbReference>
<dbReference type="SMART" id="SM00482">
    <property type="entry name" value="POLAc"/>
    <property type="match status" value="1"/>
</dbReference>
<feature type="compositionally biased region" description="Polar residues" evidence="16">
    <location>
        <begin position="1602"/>
        <end position="1614"/>
    </location>
</feature>
<comment type="cofactor">
    <cofactor evidence="1">
        <name>Mg(2+)</name>
        <dbReference type="ChEBI" id="CHEBI:18420"/>
    </cofactor>
</comment>
<dbReference type="Pfam" id="PF00270">
    <property type="entry name" value="DEAD"/>
    <property type="match status" value="1"/>
</dbReference>
<gene>
    <name evidence="19" type="ORF">PMEA_00008848</name>
</gene>
<dbReference type="InterPro" id="IPR012337">
    <property type="entry name" value="RNaseH-like_sf"/>
</dbReference>
<dbReference type="Pfam" id="PF00476">
    <property type="entry name" value="DNA_pol_A"/>
    <property type="match status" value="1"/>
</dbReference>
<evidence type="ECO:0000259" key="17">
    <source>
        <dbReference type="PROSITE" id="PS51192"/>
    </source>
</evidence>
<keyword evidence="8" id="KW-0227">DNA damage</keyword>
<evidence type="ECO:0000256" key="11">
    <source>
        <dbReference type="ARBA" id="ARBA00022932"/>
    </source>
</evidence>
<dbReference type="PANTHER" id="PTHR10133">
    <property type="entry name" value="DNA POLYMERASE I"/>
    <property type="match status" value="1"/>
</dbReference>
<dbReference type="InterPro" id="IPR011545">
    <property type="entry name" value="DEAD/DEAH_box_helicase_dom"/>
</dbReference>
<comment type="similarity">
    <text evidence="3">Belongs to the DNA polymerase type-A family.</text>
</comment>
<evidence type="ECO:0000313" key="19">
    <source>
        <dbReference type="EMBL" id="CAH3121859.1"/>
    </source>
</evidence>
<proteinExistence type="inferred from homology"/>
<dbReference type="InterPro" id="IPR002298">
    <property type="entry name" value="DNA_polymerase_A"/>
</dbReference>
<dbReference type="SUPFAM" id="SSF52540">
    <property type="entry name" value="P-loop containing nucleoside triphosphate hydrolases"/>
    <property type="match status" value="1"/>
</dbReference>
<dbReference type="Pfam" id="PF00271">
    <property type="entry name" value="Helicase_C"/>
    <property type="match status" value="1"/>
</dbReference>
<reference evidence="19 20" key="1">
    <citation type="submission" date="2022-05" db="EMBL/GenBank/DDBJ databases">
        <authorList>
            <consortium name="Genoscope - CEA"/>
            <person name="William W."/>
        </authorList>
    </citation>
    <scope>NUCLEOTIDE SEQUENCE [LARGE SCALE GENOMIC DNA]</scope>
</reference>
<dbReference type="InterPro" id="IPR048960">
    <property type="entry name" value="POLQ-like_helical"/>
</dbReference>
<dbReference type="Gene3D" id="1.10.3380.30">
    <property type="match status" value="1"/>
</dbReference>
<evidence type="ECO:0000256" key="5">
    <source>
        <dbReference type="ARBA" id="ARBA00022679"/>
    </source>
</evidence>
<sequence length="2383" mass="263782">MRRLSQTWKQRRTSERNQHPLKQREPNGNEINNVKDNNDNCNKVDRYVASALSPCASLNMSFGFEFDAADLSQFDKIVEQHIRCSPVPRSPFTIPSKDTVQGKVTSQGTMHFSTPQLGSGKRNESDGKWFGPTRERISTPIEDLEHMPRFSFAHSPVFSPVRGSFDDFVNCNASQGRKIRFDYVYSTDHVSMGHSESHSRSIMDLDVSASANPLELSSWGLPQEILRRYKELGITHMFEWQSACLRTGKVLTGGNLVYSAPTSAGKTMVAELLVLKRVLETKRKALFILPFISVAREKMFYLQRLYQESGVRVEGYMGNHAPARGFVSVDIAVCTIEKANSLLNRLLEENKALSSLGIVVIDEMHMIGDPHRGYLLELCLTKIRYISGCRGQNGVNDEKSEETLPPIQIVGMSATLPNLDMLAKWLSADLYFTDHRPVPLTEMVKVGPTLYNASLTKIREISGVTVSGDEDHVIPLCKETITEGHSVLIFCPTKNWCEKLAENIAKHFAEIGNLALKEQNSNTVQSSGFVKASTLLKFDYTALKEVVEQLRRTQVGLDSVLSRIVPHAVAFHHAGLTFDERDIIEGAFRQGSIRVLVATSTLSSGVNLPARRVIIRTPMFHGKLVDALVYKQMAGRAGRKGVDALGESILICKPSERQKGSSLLNSRLKAVESCLLGQGDNSGMKRALLEVIASGVATRPSDVERYAACTFFASVSSQQEVNDTDTIIKNTVKFLVENEFVRLQRCDDKKTNENKENDIGAEEIQTDGLKYVPTQLGVATLSSALSPDEALVVFAEVQKARKCFVLESELHVIYQAIVMLGNTEMPDNYVPIYVRHNGPVLVTPIYIQDQWPSIDWYQYLRIFERLPASVRRVAELVGIEEGFLACAVRGRTPTRTEQQQRSLAVHRRFFASLALQDLVHEVPLNAVARRYGANRGMLQSLQGSAATFAGMVTVFCEKLGWTNIALLLSQFQSRLSFGVERELCDLVRISLLNAARARMLYNAGYHTVASVATAPPSEIENILHNAAPFVSSRRRGEETETEVRERSEARVFWVAGRRGLTEGAAAKLIVSEAQKLLQSDVAQLGIHWKPPEATDNLGERVYQGEVNVSGSKEVCPKFAGVKSGSVAQSKSLTKKLDSTRPVIEQIPKTNDAVLRVNSSDRPQQRAYDETVESSQVRLNFQESGPRSRKDEVPNKVFVDFLKPARFVNIGPLKIHGKGRIDSEKTENTSSLVHACSEVLASSKDPEPVVAVSCTSTSKTPLWGGGTVLPRLRSKRRSPIPEIPEPQEKLQKKETTVTKIPKVILTEGIHAEQSRKGFSGLEVSGDCKVCSDDKSVSLELYSEPLEGEEPAVKQNPGNAPNSDTDIVSDSQALTCSLSDTCLMECDAMVEERSVKSYPLDMKLSQDLIPAKRECEVVCDEISNALIDQTDSLAELKSQDVIGEYDIPLRHSLSGEFDAERSPEMLSSLASRALKSPECSVADARSSTGAASSFSLRLSASDGCLDSDLSTLAIAELMAKEAEEKELRKHAETCALQHLPQVQQNGSYFTKIKNPECTDSSFGGDQKSPAKKISPYELLAAGETEGNETADYEVIPSTPPREQMPSQDNFKTKTSATPLSTRKRPSPRRTPYSSTPDEGLVIIDVTGHEQVFAMFLKEWRSQTRFSLAVACERSLDKNPKIGARFSNAQTSRGLIIEGEDKSVVGIAVSWGDKDAYYISFLEHAQSSRNRVDDSQAESAVDYNLTLSRRVNEVKSTIKLLTERGSSMVCFNVKEHFKIFAQSTGISLSGPADDPKVASWLLDPGAKEKNLHQLVGQHLPEEASLLEGTGGGLGTGGLALAYQCRQSGRVRACVETVLVLSLMAKLRTLLESEDLVQAFTKVEMPSVLCLARMELNGLGFSDTESEHLKNILQAKLRTLEEEAYRLANHSFSLTSREDVAQVLFVELKLPHDGNSEDGQVTKRKTLGVTRRGRSRGSKHLSTNKDVLERLKPLHPLPGLITEWRRINAALTKVIFPLQKEKCLHTRLKMSRIYSISQTHTATGRVSFVEPNLQNVPKDFDVVLPTSIAESPPPGAGDQRNSSHRGKRGVSRHNAMNVKLGTELTTPKFSVSMRNAFIPFESGLLFAADYSQLELRLIAHLAKDSRLIKILNGGGDVFRMIASELYQVPAESIKDEQRQHAKQVCYGIIYGIGAKALGEQLGFTDEEAALFIDKFTSRYIGVKKYLKDTVEQCKKQGFVKTVTGRKRFLSAINSPNVHAQSQAARQAVNTTVQGSASDLVKIAMINIDKKLTEEFPSCVMTHRHSLPDFHPRKNQGRRSRCDLPTPIGGYFVLQLHDELIFEVSQSDLRKVAQIVKTEMESAMRLSVILPVKMKAGPSWGNMAEFEL</sequence>
<feature type="domain" description="Helicase ATP-binding" evidence="17">
    <location>
        <begin position="247"/>
        <end position="434"/>
    </location>
</feature>
<dbReference type="InterPro" id="IPR001098">
    <property type="entry name" value="DNA-dir_DNA_pol_A_palm_dom"/>
</dbReference>
<dbReference type="EMBL" id="CALNXJ010000018">
    <property type="protein sequence ID" value="CAH3121859.1"/>
    <property type="molecule type" value="Genomic_DNA"/>
</dbReference>
<keyword evidence="13" id="KW-0539">Nucleus</keyword>
<dbReference type="SUPFAM" id="SSF53098">
    <property type="entry name" value="Ribonuclease H-like"/>
    <property type="match status" value="1"/>
</dbReference>
<keyword evidence="5" id="KW-0808">Transferase</keyword>
<evidence type="ECO:0000256" key="13">
    <source>
        <dbReference type="ARBA" id="ARBA00023242"/>
    </source>
</evidence>
<dbReference type="PANTHER" id="PTHR10133:SF62">
    <property type="entry name" value="DNA POLYMERASE THETA"/>
    <property type="match status" value="1"/>
</dbReference>
<dbReference type="PRINTS" id="PR00868">
    <property type="entry name" value="DNAPOLI"/>
</dbReference>
<dbReference type="CDD" id="cd18795">
    <property type="entry name" value="SF2_C_Ski2"/>
    <property type="match status" value="1"/>
</dbReference>
<dbReference type="PROSITE" id="PS51192">
    <property type="entry name" value="HELICASE_ATP_BIND_1"/>
    <property type="match status" value="1"/>
</dbReference>
<dbReference type="Gene3D" id="1.10.150.20">
    <property type="entry name" value="5' to 3' exonuclease, C-terminal subdomain"/>
    <property type="match status" value="1"/>
</dbReference>
<evidence type="ECO:0000256" key="15">
    <source>
        <dbReference type="ARBA" id="ARBA00074669"/>
    </source>
</evidence>
<dbReference type="GO" id="GO:0005634">
    <property type="term" value="C:nucleus"/>
    <property type="evidence" value="ECO:0007669"/>
    <property type="project" value="UniProtKB-SubCell"/>
</dbReference>
<dbReference type="InterPro" id="IPR057220">
    <property type="entry name" value="DUF7898"/>
</dbReference>
<dbReference type="InterPro" id="IPR019760">
    <property type="entry name" value="DNA-dir_DNA_pol_A_CS"/>
</dbReference>
<evidence type="ECO:0000256" key="3">
    <source>
        <dbReference type="ARBA" id="ARBA00007705"/>
    </source>
</evidence>
<evidence type="ECO:0000256" key="6">
    <source>
        <dbReference type="ARBA" id="ARBA00022695"/>
    </source>
</evidence>
<evidence type="ECO:0000256" key="12">
    <source>
        <dbReference type="ARBA" id="ARBA00023204"/>
    </source>
</evidence>
<dbReference type="GO" id="GO:0097681">
    <property type="term" value="P:double-strand break repair via alternative nonhomologous end joining"/>
    <property type="evidence" value="ECO:0007669"/>
    <property type="project" value="UniProtKB-ARBA"/>
</dbReference>
<dbReference type="FunFam" id="1.10.150.20:FF:000002">
    <property type="entry name" value="DNA polymerase I"/>
    <property type="match status" value="1"/>
</dbReference>
<keyword evidence="12" id="KW-0234">DNA repair</keyword>
<dbReference type="GO" id="GO:0003887">
    <property type="term" value="F:DNA-directed DNA polymerase activity"/>
    <property type="evidence" value="ECO:0007669"/>
    <property type="project" value="UniProtKB-KW"/>
</dbReference>
<evidence type="ECO:0000256" key="9">
    <source>
        <dbReference type="ARBA" id="ARBA00022801"/>
    </source>
</evidence>
<evidence type="ECO:0000256" key="4">
    <source>
        <dbReference type="ARBA" id="ARBA00012417"/>
    </source>
</evidence>
<evidence type="ECO:0000256" key="7">
    <source>
        <dbReference type="ARBA" id="ARBA00022741"/>
    </source>
</evidence>
<dbReference type="Gene3D" id="3.40.50.300">
    <property type="entry name" value="P-loop containing nucleotide triphosphate hydrolases"/>
    <property type="match status" value="2"/>
</dbReference>
<feature type="compositionally biased region" description="Basic residues" evidence="16">
    <location>
        <begin position="2078"/>
        <end position="2087"/>
    </location>
</feature>
<dbReference type="GO" id="GO:0006261">
    <property type="term" value="P:DNA-templated DNA replication"/>
    <property type="evidence" value="ECO:0007669"/>
    <property type="project" value="InterPro"/>
</dbReference>
<feature type="region of interest" description="Disordered" evidence="16">
    <location>
        <begin position="111"/>
        <end position="133"/>
    </location>
</feature>
<keyword evidence="10" id="KW-0067">ATP-binding</keyword>
<keyword evidence="9" id="KW-0378">Hydrolase</keyword>